<feature type="domain" description="RNA polymerase sigma factor 70 region 1.1" evidence="3">
    <location>
        <begin position="7"/>
        <end position="56"/>
    </location>
</feature>
<evidence type="ECO:0000313" key="5">
    <source>
        <dbReference type="Proteomes" id="UP000305267"/>
    </source>
</evidence>
<protein>
    <recommendedName>
        <fullName evidence="3">RNA polymerase sigma factor 70 region 1.1 domain-containing protein</fullName>
    </recommendedName>
</protein>
<name>A0A5C4LGR4_9HYPH</name>
<proteinExistence type="predicted"/>
<dbReference type="InterPro" id="IPR007127">
    <property type="entry name" value="RNA_pol_sigma_70_r1_1"/>
</dbReference>
<dbReference type="Proteomes" id="UP000305267">
    <property type="component" value="Unassembled WGS sequence"/>
</dbReference>
<keyword evidence="5" id="KW-1185">Reference proteome</keyword>
<dbReference type="RefSeq" id="WP_139036765.1">
    <property type="nucleotide sequence ID" value="NZ_VDDA01000006.1"/>
</dbReference>
<dbReference type="GO" id="GO:0016987">
    <property type="term" value="F:sigma factor activity"/>
    <property type="evidence" value="ECO:0007669"/>
    <property type="project" value="InterPro"/>
</dbReference>
<keyword evidence="2" id="KW-0812">Transmembrane</keyword>
<dbReference type="AlphaFoldDB" id="A0A5C4LGR4"/>
<dbReference type="Gene3D" id="1.10.220.120">
    <property type="entry name" value="Sigma-70 factor, region 1.1"/>
    <property type="match status" value="1"/>
</dbReference>
<evidence type="ECO:0000259" key="3">
    <source>
        <dbReference type="Pfam" id="PF03979"/>
    </source>
</evidence>
<accession>A0A5C4LGR4</accession>
<dbReference type="InterPro" id="IPR042189">
    <property type="entry name" value="RNA_pol_sigma_70_r1_1_sf"/>
</dbReference>
<feature type="compositionally biased region" description="Low complexity" evidence="1">
    <location>
        <begin position="95"/>
        <end position="115"/>
    </location>
</feature>
<dbReference type="OrthoDB" id="8020532at2"/>
<dbReference type="GO" id="GO:0003677">
    <property type="term" value="F:DNA binding"/>
    <property type="evidence" value="ECO:0007669"/>
    <property type="project" value="InterPro"/>
</dbReference>
<feature type="compositionally biased region" description="Pro residues" evidence="1">
    <location>
        <begin position="78"/>
        <end position="94"/>
    </location>
</feature>
<reference evidence="4 5" key="1">
    <citation type="submission" date="2019-06" db="EMBL/GenBank/DDBJ databases">
        <title>Genome of Methylobacterium sp. 17Sr1-39.</title>
        <authorList>
            <person name="Seo T."/>
        </authorList>
    </citation>
    <scope>NUCLEOTIDE SEQUENCE [LARGE SCALE GENOMIC DNA]</scope>
    <source>
        <strain evidence="4 5">17Sr1-39</strain>
    </source>
</reference>
<sequence>MQAAFDRTTLDRLIALGRSRGGLGPDDLRQALPVDRMSAEDIALVLIELEEAGVPVDPDEVLLQQGRPLPPGGAVRLPEPPAPAAAPPPAPESPPAAMAAPGPSPRQAAPGPAQGGAHRAVVWAGLAALLLALAVLAVWAMRG</sequence>
<evidence type="ECO:0000313" key="4">
    <source>
        <dbReference type="EMBL" id="TNC12410.1"/>
    </source>
</evidence>
<keyword evidence="2" id="KW-0472">Membrane</keyword>
<dbReference type="EMBL" id="VDDA01000006">
    <property type="protein sequence ID" value="TNC12410.1"/>
    <property type="molecule type" value="Genomic_DNA"/>
</dbReference>
<feature type="region of interest" description="Disordered" evidence="1">
    <location>
        <begin position="58"/>
        <end position="115"/>
    </location>
</feature>
<organism evidence="4 5">
    <name type="scientific">Methylobacterium terricola</name>
    <dbReference type="NCBI Taxonomy" id="2583531"/>
    <lineage>
        <taxon>Bacteria</taxon>
        <taxon>Pseudomonadati</taxon>
        <taxon>Pseudomonadota</taxon>
        <taxon>Alphaproteobacteria</taxon>
        <taxon>Hyphomicrobiales</taxon>
        <taxon>Methylobacteriaceae</taxon>
        <taxon>Methylobacterium</taxon>
    </lineage>
</organism>
<keyword evidence="2" id="KW-1133">Transmembrane helix</keyword>
<feature type="transmembrane region" description="Helical" evidence="2">
    <location>
        <begin position="120"/>
        <end position="141"/>
    </location>
</feature>
<comment type="caution">
    <text evidence="4">The sequence shown here is derived from an EMBL/GenBank/DDBJ whole genome shotgun (WGS) entry which is preliminary data.</text>
</comment>
<evidence type="ECO:0000256" key="1">
    <source>
        <dbReference type="SAM" id="MobiDB-lite"/>
    </source>
</evidence>
<evidence type="ECO:0000256" key="2">
    <source>
        <dbReference type="SAM" id="Phobius"/>
    </source>
</evidence>
<dbReference type="Pfam" id="PF03979">
    <property type="entry name" value="Sigma70_r1_1"/>
    <property type="match status" value="1"/>
</dbReference>
<gene>
    <name evidence="4" type="ORF">FF100_16450</name>
</gene>